<name>A0A5J9SPL1_9POAL</name>
<proteinExistence type="predicted"/>
<feature type="compositionally biased region" description="Basic residues" evidence="1">
    <location>
        <begin position="1"/>
        <end position="15"/>
    </location>
</feature>
<reference evidence="2 3" key="1">
    <citation type="journal article" date="2019" name="Sci. Rep.">
        <title>A high-quality genome of Eragrostis curvula grass provides insights into Poaceae evolution and supports new strategies to enhance forage quality.</title>
        <authorList>
            <person name="Carballo J."/>
            <person name="Santos B.A.C.M."/>
            <person name="Zappacosta D."/>
            <person name="Garbus I."/>
            <person name="Selva J.P."/>
            <person name="Gallo C.A."/>
            <person name="Diaz A."/>
            <person name="Albertini E."/>
            <person name="Caccamo M."/>
            <person name="Echenique V."/>
        </authorList>
    </citation>
    <scope>NUCLEOTIDE SEQUENCE [LARGE SCALE GENOMIC DNA]</scope>
    <source>
        <strain evidence="3">cv. Victoria</strain>
        <tissue evidence="2">Leaf</tissue>
    </source>
</reference>
<protein>
    <submittedName>
        <fullName evidence="2">Uncharacterized protein</fullName>
    </submittedName>
</protein>
<dbReference type="Proteomes" id="UP000324897">
    <property type="component" value="Unassembled WGS sequence"/>
</dbReference>
<dbReference type="OrthoDB" id="689420at2759"/>
<keyword evidence="3" id="KW-1185">Reference proteome</keyword>
<gene>
    <name evidence="2" type="ORF">EJB05_53641</name>
</gene>
<dbReference type="PANTHER" id="PTHR33074:SF124">
    <property type="entry name" value="DUF1618 DOMAIN-CONTAINING PROTEIN"/>
    <property type="match status" value="1"/>
</dbReference>
<evidence type="ECO:0000313" key="3">
    <source>
        <dbReference type="Proteomes" id="UP000324897"/>
    </source>
</evidence>
<dbReference type="AlphaFoldDB" id="A0A5J9SPL1"/>
<evidence type="ECO:0000313" key="2">
    <source>
        <dbReference type="EMBL" id="TVU00910.1"/>
    </source>
</evidence>
<organism evidence="2 3">
    <name type="scientific">Eragrostis curvula</name>
    <name type="common">weeping love grass</name>
    <dbReference type="NCBI Taxonomy" id="38414"/>
    <lineage>
        <taxon>Eukaryota</taxon>
        <taxon>Viridiplantae</taxon>
        <taxon>Streptophyta</taxon>
        <taxon>Embryophyta</taxon>
        <taxon>Tracheophyta</taxon>
        <taxon>Spermatophyta</taxon>
        <taxon>Magnoliopsida</taxon>
        <taxon>Liliopsida</taxon>
        <taxon>Poales</taxon>
        <taxon>Poaceae</taxon>
        <taxon>PACMAD clade</taxon>
        <taxon>Chloridoideae</taxon>
        <taxon>Eragrostideae</taxon>
        <taxon>Eragrostidinae</taxon>
        <taxon>Eragrostis</taxon>
    </lineage>
</organism>
<evidence type="ECO:0000256" key="1">
    <source>
        <dbReference type="SAM" id="MobiDB-lite"/>
    </source>
</evidence>
<accession>A0A5J9SPL1</accession>
<dbReference type="PANTHER" id="PTHR33074">
    <property type="entry name" value="EXPRESSED PROTEIN-RELATED"/>
    <property type="match status" value="1"/>
</dbReference>
<dbReference type="Gramene" id="TVU00910">
    <property type="protein sequence ID" value="TVU00910"/>
    <property type="gene ID" value="EJB05_53641"/>
</dbReference>
<feature type="non-terminal residue" evidence="2">
    <location>
        <position position="1"/>
    </location>
</feature>
<sequence length="227" mass="24318">MTKRSGSSRRKKAKQRAAAAASVAYPPRVLLERYCTEEIHGSSSSVADTKTRAAGHTAAGSPISVALSAAAPPESSRVCVQVQLSGGVKLQHCTILAAHGDSMLIDVTTKEEWKGEKEDYFIYSAGDAAADPPRPPSLLLLPPLPLTEEQIENNYLRQSQQRFLYRDDTGLLLRGEDDELLVAQLRMERADKEAAPELLCTPAAAVATWGLASAHVPSTPTPSKPGC</sequence>
<comment type="caution">
    <text evidence="2">The sequence shown here is derived from an EMBL/GenBank/DDBJ whole genome shotgun (WGS) entry which is preliminary data.</text>
</comment>
<feature type="region of interest" description="Disordered" evidence="1">
    <location>
        <begin position="1"/>
        <end position="22"/>
    </location>
</feature>
<dbReference type="EMBL" id="RWGY01000529">
    <property type="protein sequence ID" value="TVU00910.1"/>
    <property type="molecule type" value="Genomic_DNA"/>
</dbReference>